<proteinExistence type="predicted"/>
<dbReference type="Proteomes" id="UP001152888">
    <property type="component" value="Unassembled WGS sequence"/>
</dbReference>
<evidence type="ECO:0000313" key="1">
    <source>
        <dbReference type="EMBL" id="CAH1960013.1"/>
    </source>
</evidence>
<gene>
    <name evidence="1" type="ORF">ACAOBT_LOCUS3496</name>
</gene>
<evidence type="ECO:0000313" key="2">
    <source>
        <dbReference type="Proteomes" id="UP001152888"/>
    </source>
</evidence>
<dbReference type="EMBL" id="CAKOFQ010006686">
    <property type="protein sequence ID" value="CAH1960013.1"/>
    <property type="molecule type" value="Genomic_DNA"/>
</dbReference>
<accession>A0A9P0NV00</accession>
<protein>
    <submittedName>
        <fullName evidence="1">Uncharacterized protein</fullName>
    </submittedName>
</protein>
<dbReference type="AlphaFoldDB" id="A0A9P0NV00"/>
<dbReference type="OrthoDB" id="10650689at2759"/>
<reference evidence="1" key="1">
    <citation type="submission" date="2022-03" db="EMBL/GenBank/DDBJ databases">
        <authorList>
            <person name="Sayadi A."/>
        </authorList>
    </citation>
    <scope>NUCLEOTIDE SEQUENCE</scope>
</reference>
<sequence>MRIILQNAPQRGSTDAKMLSAVTIRHLWVLGNAVSHHFNQFIGKSWSLMNENSTQNDG</sequence>
<name>A0A9P0NV00_ACAOB</name>
<comment type="caution">
    <text evidence="1">The sequence shown here is derived from an EMBL/GenBank/DDBJ whole genome shotgun (WGS) entry which is preliminary data.</text>
</comment>
<keyword evidence="2" id="KW-1185">Reference proteome</keyword>
<organism evidence="1 2">
    <name type="scientific">Acanthoscelides obtectus</name>
    <name type="common">Bean weevil</name>
    <name type="synonym">Bruchus obtectus</name>
    <dbReference type="NCBI Taxonomy" id="200917"/>
    <lineage>
        <taxon>Eukaryota</taxon>
        <taxon>Metazoa</taxon>
        <taxon>Ecdysozoa</taxon>
        <taxon>Arthropoda</taxon>
        <taxon>Hexapoda</taxon>
        <taxon>Insecta</taxon>
        <taxon>Pterygota</taxon>
        <taxon>Neoptera</taxon>
        <taxon>Endopterygota</taxon>
        <taxon>Coleoptera</taxon>
        <taxon>Polyphaga</taxon>
        <taxon>Cucujiformia</taxon>
        <taxon>Chrysomeloidea</taxon>
        <taxon>Chrysomelidae</taxon>
        <taxon>Bruchinae</taxon>
        <taxon>Bruchini</taxon>
        <taxon>Acanthoscelides</taxon>
    </lineage>
</organism>